<dbReference type="EMBL" id="DAAHNL010000026">
    <property type="protein sequence ID" value="HAB6716246.1"/>
    <property type="molecule type" value="Genomic_DNA"/>
</dbReference>
<protein>
    <recommendedName>
        <fullName evidence="2">KfrA N-terminal DNA-binding domain-containing protein</fullName>
    </recommendedName>
</protein>
<organism evidence="4">
    <name type="scientific">Salmonella enterica subsp. enterica serovar 4,[5],12:b:-</name>
    <dbReference type="NCBI Taxonomy" id="1340177"/>
    <lineage>
        <taxon>Bacteria</taxon>
        <taxon>Pseudomonadati</taxon>
        <taxon>Pseudomonadota</taxon>
        <taxon>Gammaproteobacteria</taxon>
        <taxon>Enterobacterales</taxon>
        <taxon>Enterobacteriaceae</taxon>
        <taxon>Salmonella</taxon>
    </lineage>
</organism>
<accession>A0A753CU26</accession>
<feature type="compositionally biased region" description="Basic and acidic residues" evidence="1">
    <location>
        <begin position="194"/>
        <end position="207"/>
    </location>
</feature>
<feature type="region of interest" description="Disordered" evidence="1">
    <location>
        <begin position="177"/>
        <end position="207"/>
    </location>
</feature>
<reference evidence="4" key="1">
    <citation type="journal article" date="2018" name="Genome Biol.">
        <title>SKESA: strategic k-mer extension for scrupulous assemblies.</title>
        <authorList>
            <person name="Souvorov A."/>
            <person name="Agarwala R."/>
            <person name="Lipman D.J."/>
        </authorList>
    </citation>
    <scope>NUCLEOTIDE SEQUENCE</scope>
    <source>
        <strain evidence="4">10-6185</strain>
        <strain evidence="3">10-6337</strain>
    </source>
</reference>
<name>A0A753CU26_SALET</name>
<gene>
    <name evidence="4" type="ORF">G9341_003891</name>
    <name evidence="3" type="ORF">GYI94_004388</name>
</gene>
<dbReference type="Pfam" id="PF11740">
    <property type="entry name" value="KfrA_N"/>
    <property type="match status" value="1"/>
</dbReference>
<dbReference type="InterPro" id="IPR021104">
    <property type="entry name" value="KfrA_DNA-bd_N"/>
</dbReference>
<evidence type="ECO:0000313" key="4">
    <source>
        <dbReference type="EMBL" id="HAF7853211.1"/>
    </source>
</evidence>
<reference evidence="4" key="2">
    <citation type="submission" date="2018-07" db="EMBL/GenBank/DDBJ databases">
        <authorList>
            <consortium name="NCBI Pathogen Detection Project"/>
        </authorList>
    </citation>
    <scope>NUCLEOTIDE SEQUENCE</scope>
    <source>
        <strain evidence="4">10-6185</strain>
        <strain evidence="3">10-6337</strain>
    </source>
</reference>
<evidence type="ECO:0000259" key="2">
    <source>
        <dbReference type="Pfam" id="PF11740"/>
    </source>
</evidence>
<comment type="caution">
    <text evidence="4">The sequence shown here is derived from an EMBL/GenBank/DDBJ whole genome shotgun (WGS) entry which is preliminary data.</text>
</comment>
<dbReference type="EMBL" id="DAAWGZ010000018">
    <property type="protein sequence ID" value="HAF7853211.1"/>
    <property type="molecule type" value="Genomic_DNA"/>
</dbReference>
<feature type="compositionally biased region" description="Basic and acidic residues" evidence="1">
    <location>
        <begin position="177"/>
        <end position="186"/>
    </location>
</feature>
<dbReference type="AlphaFoldDB" id="A0A753CU26"/>
<feature type="domain" description="KfrA N-terminal DNA-binding" evidence="2">
    <location>
        <begin position="8"/>
        <end position="122"/>
    </location>
</feature>
<dbReference type="Gene3D" id="1.10.287.1490">
    <property type="match status" value="1"/>
</dbReference>
<proteinExistence type="predicted"/>
<evidence type="ECO:0000256" key="1">
    <source>
        <dbReference type="SAM" id="MobiDB-lite"/>
    </source>
</evidence>
<sequence>MRPATYEPEQIIEAGLALQAEGRNITGFALRSRTGGGNPGRLRQIWDDYLASQSTVVAEPVAELPVEVAEEVKAVSTALADRISQLATELNDKAVRAAERRVAEVTRAAGEQTAQAERELADAALTVDDLEEKLDELQDENERLTQALESERSMRQQQDVEMAQLKERLAAAEENARLREERHQEQKTTLQDALSKEQAQHKATREDLQKRLEQISAEADARTEELKSERDKVNTLLTRLESQENALVSERQQHQATRETLQQRLDQAVADAQERAGELALERDRVSSLTARLESQEKASSEQLVRMGREIASLTDRCTQLENQRDDARLETMGEKETVAALRGEAEALRRQNQSLMAALSGNKQTGGQNA</sequence>
<evidence type="ECO:0000313" key="3">
    <source>
        <dbReference type="EMBL" id="HAB6716246.1"/>
    </source>
</evidence>